<dbReference type="EMBL" id="CAJGYO010000007">
    <property type="protein sequence ID" value="CAD6243410.1"/>
    <property type="molecule type" value="Genomic_DNA"/>
</dbReference>
<dbReference type="Proteomes" id="UP000604825">
    <property type="component" value="Unassembled WGS sequence"/>
</dbReference>
<evidence type="ECO:0000313" key="3">
    <source>
        <dbReference type="EMBL" id="CAD6243410.1"/>
    </source>
</evidence>
<gene>
    <name evidence="3" type="ORF">NCGR_LOCUS28569</name>
</gene>
<organism evidence="3 4">
    <name type="scientific">Miscanthus lutarioriparius</name>
    <dbReference type="NCBI Taxonomy" id="422564"/>
    <lineage>
        <taxon>Eukaryota</taxon>
        <taxon>Viridiplantae</taxon>
        <taxon>Streptophyta</taxon>
        <taxon>Embryophyta</taxon>
        <taxon>Tracheophyta</taxon>
        <taxon>Spermatophyta</taxon>
        <taxon>Magnoliopsida</taxon>
        <taxon>Liliopsida</taxon>
        <taxon>Poales</taxon>
        <taxon>Poaceae</taxon>
        <taxon>PACMAD clade</taxon>
        <taxon>Panicoideae</taxon>
        <taxon>Andropogonodae</taxon>
        <taxon>Andropogoneae</taxon>
        <taxon>Saccharinae</taxon>
        <taxon>Miscanthus</taxon>
    </lineage>
</organism>
<keyword evidence="4" id="KW-1185">Reference proteome</keyword>
<comment type="caution">
    <text evidence="3">The sequence shown here is derived from an EMBL/GenBank/DDBJ whole genome shotgun (WGS) entry which is preliminary data.</text>
</comment>
<feature type="chain" id="PRO_5032793740" evidence="2">
    <location>
        <begin position="24"/>
        <end position="129"/>
    </location>
</feature>
<sequence length="129" mass="13313">MGGAVSPLLYCGAGLLGFLGIEAAELKPLGPEQTCDREARERTPGRAVVGDVAAVTTIARDRRSPSARHNTPRQITDVPVPNALVFDAAHSFARAFSTRDATSGAAEDAEQAAAEPDATEEAGAEPTSP</sequence>
<name>A0A811PI88_9POAL</name>
<feature type="region of interest" description="Disordered" evidence="1">
    <location>
        <begin position="98"/>
        <end position="129"/>
    </location>
</feature>
<dbReference type="AlphaFoldDB" id="A0A811PI88"/>
<evidence type="ECO:0000313" key="4">
    <source>
        <dbReference type="Proteomes" id="UP000604825"/>
    </source>
</evidence>
<feature type="signal peptide" evidence="2">
    <location>
        <begin position="1"/>
        <end position="23"/>
    </location>
</feature>
<reference evidence="3" key="1">
    <citation type="submission" date="2020-10" db="EMBL/GenBank/DDBJ databases">
        <authorList>
            <person name="Han B."/>
            <person name="Lu T."/>
            <person name="Zhao Q."/>
            <person name="Huang X."/>
            <person name="Zhao Y."/>
        </authorList>
    </citation>
    <scope>NUCLEOTIDE SEQUENCE</scope>
</reference>
<accession>A0A811PI88</accession>
<proteinExistence type="predicted"/>
<evidence type="ECO:0000256" key="2">
    <source>
        <dbReference type="SAM" id="SignalP"/>
    </source>
</evidence>
<evidence type="ECO:0000256" key="1">
    <source>
        <dbReference type="SAM" id="MobiDB-lite"/>
    </source>
</evidence>
<keyword evidence="2" id="KW-0732">Signal</keyword>
<protein>
    <submittedName>
        <fullName evidence="3">Uncharacterized protein</fullName>
    </submittedName>
</protein>